<reference evidence="2 3" key="1">
    <citation type="submission" date="2020-10" db="EMBL/GenBank/DDBJ databases">
        <title>Identification of Nocardia species via Next-generation sequencing and recognition of intraspecies genetic diversity.</title>
        <authorList>
            <person name="Li P."/>
            <person name="Li P."/>
            <person name="Lu B."/>
        </authorList>
    </citation>
    <scope>NUCLEOTIDE SEQUENCE [LARGE SCALE GENOMIC DNA]</scope>
    <source>
        <strain evidence="2 3">BJ06-0157</strain>
    </source>
</reference>
<keyword evidence="1" id="KW-0732">Signal</keyword>
<dbReference type="Proteomes" id="UP000702209">
    <property type="component" value="Unassembled WGS sequence"/>
</dbReference>
<keyword evidence="3" id="KW-1185">Reference proteome</keyword>
<feature type="signal peptide" evidence="1">
    <location>
        <begin position="1"/>
        <end position="25"/>
    </location>
</feature>
<name>A0ABS0D1A4_9NOCA</name>
<dbReference type="EMBL" id="JADLQX010000044">
    <property type="protein sequence ID" value="MBF6302441.1"/>
    <property type="molecule type" value="Genomic_DNA"/>
</dbReference>
<evidence type="ECO:0000256" key="1">
    <source>
        <dbReference type="SAM" id="SignalP"/>
    </source>
</evidence>
<comment type="caution">
    <text evidence="2">The sequence shown here is derived from an EMBL/GenBank/DDBJ whole genome shotgun (WGS) entry which is preliminary data.</text>
</comment>
<feature type="chain" id="PRO_5045682235" description="Secreted protein" evidence="1">
    <location>
        <begin position="26"/>
        <end position="183"/>
    </location>
</feature>
<evidence type="ECO:0008006" key="4">
    <source>
        <dbReference type="Google" id="ProtNLM"/>
    </source>
</evidence>
<evidence type="ECO:0000313" key="2">
    <source>
        <dbReference type="EMBL" id="MBF6302441.1"/>
    </source>
</evidence>
<evidence type="ECO:0000313" key="3">
    <source>
        <dbReference type="Proteomes" id="UP000702209"/>
    </source>
</evidence>
<organism evidence="2 3">
    <name type="scientific">Nocardia amamiensis</name>
    <dbReference type="NCBI Taxonomy" id="404578"/>
    <lineage>
        <taxon>Bacteria</taxon>
        <taxon>Bacillati</taxon>
        <taxon>Actinomycetota</taxon>
        <taxon>Actinomycetes</taxon>
        <taxon>Mycobacteriales</taxon>
        <taxon>Nocardiaceae</taxon>
        <taxon>Nocardia</taxon>
    </lineage>
</organism>
<protein>
    <recommendedName>
        <fullName evidence="4">Secreted protein</fullName>
    </recommendedName>
</protein>
<proteinExistence type="predicted"/>
<sequence>MTRARSILVLCGAAAAVLLAAAALAGPGRDTRTDTSTVVGDAEHAIHGPQPATASAPEAAEQALAAMFTWQPVTDTSPGAALPRARSWLAGDLARAADSPPAPGVRELPEWAVWRRSGDIVTAHADAEIANDCDWQHCTIVATVTQTVLHRDGTSTPYRDMRIHARTQHNTEGWRVTGYRVVG</sequence>
<accession>A0ABS0D1A4</accession>
<gene>
    <name evidence="2" type="ORF">IU459_33610</name>
</gene>
<dbReference type="RefSeq" id="WP_195133630.1">
    <property type="nucleotide sequence ID" value="NZ_JADLQX010000044.1"/>
</dbReference>